<dbReference type="OrthoDB" id="23993at10239"/>
<accession>A0A0K0KVI0</accession>
<dbReference type="GeneID" id="26640184"/>
<dbReference type="RefSeq" id="YP_009213640.1">
    <property type="nucleotide sequence ID" value="NC_028955.1"/>
</dbReference>
<dbReference type="Proteomes" id="UP000207741">
    <property type="component" value="Segment"/>
</dbReference>
<evidence type="ECO:0000313" key="1">
    <source>
        <dbReference type="EMBL" id="AIR93466.1"/>
    </source>
</evidence>
<name>A0A0K0KVI0_9CAUD</name>
<sequence>MSKDLDWIEKTGGFEWTPGSPWPPEVEHSDYYYDYTRNDPDRKNPFTDPEDRERAFKVTGQKPYIYESPDKGQTVYRYESGTDPTKRELVKEPSLYKSKIRKYEEDIALKDLQEYVATTYEGHYTSDRSENIQTLDIIESVGDAKSFCRSNAIKYLTRYDKKGQEKRDILKAAHYCLLLYYFDGHTNTN</sequence>
<evidence type="ECO:0000313" key="2">
    <source>
        <dbReference type="Proteomes" id="UP000207741"/>
    </source>
</evidence>
<proteinExistence type="predicted"/>
<evidence type="ECO:0008006" key="3">
    <source>
        <dbReference type="Google" id="ProtNLM"/>
    </source>
</evidence>
<reference evidence="2" key="1">
    <citation type="submission" date="2014-08" db="EMBL/GenBank/DDBJ databases">
        <authorList>
            <person name="Edwards T."/>
        </authorList>
    </citation>
    <scope>NUCLEOTIDE SEQUENCE [LARGE SCALE GENOMIC DNA]</scope>
</reference>
<dbReference type="KEGG" id="vg:26640184"/>
<dbReference type="EMBL" id="KM359505">
    <property type="protein sequence ID" value="AIR93466.1"/>
    <property type="molecule type" value="Genomic_DNA"/>
</dbReference>
<dbReference type="Pfam" id="PF11753">
    <property type="entry name" value="DUF3310"/>
    <property type="match status" value="1"/>
</dbReference>
<keyword evidence="2" id="KW-1185">Reference proteome</keyword>
<organism evidence="1 2">
    <name type="scientific">Prochlorococcus phage P-TIM68</name>
    <dbReference type="NCBI Taxonomy" id="1542477"/>
    <lineage>
        <taxon>Viruses</taxon>
        <taxon>Duplodnaviria</taxon>
        <taxon>Heunggongvirae</taxon>
        <taxon>Uroviricota</taxon>
        <taxon>Caudoviricetes</taxon>
        <taxon>Pantevenvirales</taxon>
        <taxon>Kyanoviridae</taxon>
        <taxon>Haifavirus</taxon>
        <taxon>Haifavirus tim68</taxon>
    </lineage>
</organism>
<protein>
    <recommendedName>
        <fullName evidence="3">DUF3310 domain-containing protein</fullName>
    </recommendedName>
</protein>
<dbReference type="InterPro" id="IPR021739">
    <property type="entry name" value="SaV-like"/>
</dbReference>